<dbReference type="PANTHER" id="PTHR30614">
    <property type="entry name" value="MEMBRANE COMPONENT OF AMINO ACID ABC TRANSPORTER"/>
    <property type="match status" value="1"/>
</dbReference>
<feature type="transmembrane region" description="Helical" evidence="8">
    <location>
        <begin position="198"/>
        <end position="215"/>
    </location>
</feature>
<keyword evidence="6 8" id="KW-1133">Transmembrane helix</keyword>
<keyword evidence="5" id="KW-0029">Amino-acid transport</keyword>
<accession>A0ABT6TJJ2</accession>
<dbReference type="CDD" id="cd06261">
    <property type="entry name" value="TM_PBP2"/>
    <property type="match status" value="1"/>
</dbReference>
<evidence type="ECO:0000256" key="5">
    <source>
        <dbReference type="ARBA" id="ARBA00022970"/>
    </source>
</evidence>
<dbReference type="Gene3D" id="1.10.3720.10">
    <property type="entry name" value="MetI-like"/>
    <property type="match status" value="1"/>
</dbReference>
<evidence type="ECO:0000256" key="7">
    <source>
        <dbReference type="ARBA" id="ARBA00023136"/>
    </source>
</evidence>
<reference evidence="10" key="1">
    <citation type="submission" date="2023-04" db="EMBL/GenBank/DDBJ databases">
        <title>Comparative genomic analysis of Cohnella hashimotonis sp. nov., isolated from the International Space Station.</title>
        <authorList>
            <person name="Venkateswaran K."/>
            <person name="Simpson A."/>
        </authorList>
    </citation>
    <scope>NUCLEOTIDE SEQUENCE</scope>
    <source>
        <strain evidence="10">F6_2S_P_1</strain>
    </source>
</reference>
<feature type="domain" description="ABC transmembrane type-1" evidence="9">
    <location>
        <begin position="22"/>
        <end position="219"/>
    </location>
</feature>
<dbReference type="EMBL" id="JAGRPV010000001">
    <property type="protein sequence ID" value="MDI4647012.1"/>
    <property type="molecule type" value="Genomic_DNA"/>
</dbReference>
<evidence type="ECO:0000256" key="1">
    <source>
        <dbReference type="ARBA" id="ARBA00004651"/>
    </source>
</evidence>
<evidence type="ECO:0000256" key="4">
    <source>
        <dbReference type="ARBA" id="ARBA00022692"/>
    </source>
</evidence>
<name>A0ABT6TJJ2_9BACL</name>
<organism evidence="10 11">
    <name type="scientific">Cohnella hashimotonis</name>
    <dbReference type="NCBI Taxonomy" id="2826895"/>
    <lineage>
        <taxon>Bacteria</taxon>
        <taxon>Bacillati</taxon>
        <taxon>Bacillota</taxon>
        <taxon>Bacilli</taxon>
        <taxon>Bacillales</taxon>
        <taxon>Paenibacillaceae</taxon>
        <taxon>Cohnella</taxon>
    </lineage>
</organism>
<dbReference type="SUPFAM" id="SSF161098">
    <property type="entry name" value="MetI-like"/>
    <property type="match status" value="1"/>
</dbReference>
<comment type="similarity">
    <text evidence="8">Belongs to the binding-protein-dependent transport system permease family.</text>
</comment>
<dbReference type="InterPro" id="IPR000515">
    <property type="entry name" value="MetI-like"/>
</dbReference>
<keyword evidence="2 8" id="KW-0813">Transport</keyword>
<keyword evidence="11" id="KW-1185">Reference proteome</keyword>
<protein>
    <submittedName>
        <fullName evidence="10">Amino acid ABC transporter permease</fullName>
    </submittedName>
</protein>
<dbReference type="PANTHER" id="PTHR30614:SF0">
    <property type="entry name" value="L-CYSTINE TRANSPORT SYSTEM PERMEASE PROTEIN TCYL"/>
    <property type="match status" value="1"/>
</dbReference>
<dbReference type="NCBIfam" id="TIGR01726">
    <property type="entry name" value="HEQRo_perm_3TM"/>
    <property type="match status" value="1"/>
</dbReference>
<dbReference type="Pfam" id="PF00528">
    <property type="entry name" value="BPD_transp_1"/>
    <property type="match status" value="1"/>
</dbReference>
<comment type="caution">
    <text evidence="10">The sequence shown here is derived from an EMBL/GenBank/DDBJ whole genome shotgun (WGS) entry which is preliminary data.</text>
</comment>
<dbReference type="Proteomes" id="UP001161691">
    <property type="component" value="Unassembled WGS sequence"/>
</dbReference>
<evidence type="ECO:0000256" key="8">
    <source>
        <dbReference type="RuleBase" id="RU363032"/>
    </source>
</evidence>
<gene>
    <name evidence="10" type="ORF">KB449_18695</name>
</gene>
<evidence type="ECO:0000256" key="2">
    <source>
        <dbReference type="ARBA" id="ARBA00022448"/>
    </source>
</evidence>
<keyword evidence="3" id="KW-1003">Cell membrane</keyword>
<feature type="transmembrane region" description="Helical" evidence="8">
    <location>
        <begin position="156"/>
        <end position="178"/>
    </location>
</feature>
<keyword evidence="4 8" id="KW-0812">Transmembrane</keyword>
<dbReference type="PROSITE" id="PS50928">
    <property type="entry name" value="ABC_TM1"/>
    <property type="match status" value="1"/>
</dbReference>
<evidence type="ECO:0000256" key="6">
    <source>
        <dbReference type="ARBA" id="ARBA00022989"/>
    </source>
</evidence>
<feature type="transmembrane region" description="Helical" evidence="8">
    <location>
        <begin position="87"/>
        <end position="109"/>
    </location>
</feature>
<dbReference type="RefSeq" id="WP_282909819.1">
    <property type="nucleotide sequence ID" value="NZ_JAGRPV010000001.1"/>
</dbReference>
<dbReference type="InterPro" id="IPR043429">
    <property type="entry name" value="ArtM/GltK/GlnP/TcyL/YhdX-like"/>
</dbReference>
<dbReference type="InterPro" id="IPR010065">
    <property type="entry name" value="AA_ABC_transptr_permease_3TM"/>
</dbReference>
<evidence type="ECO:0000259" key="9">
    <source>
        <dbReference type="PROSITE" id="PS50928"/>
    </source>
</evidence>
<keyword evidence="7 8" id="KW-0472">Membrane</keyword>
<feature type="transmembrane region" description="Helical" evidence="8">
    <location>
        <begin position="58"/>
        <end position="81"/>
    </location>
</feature>
<sequence>MDGDFFSFERLVAYFPKILSKFPVSLYVVAVSTALALALGTVLAIIRIRKIPVLHQLAVVYISFVRGTPILIHLFLVYYGLPLLFNALFGYNIASGWNKLIFVFLAYGINEAGFLAEHIRAAILSVSRGQTEAGHMVGLTGFQTFRRIVLPQAFRVLVPGLSAMVVGMLPATALAYLLGVTDMMGMITTISYSSQHSLEGYADAAIIFIAASFILEKLSAMLIKKLSYGRKSVDEAT</sequence>
<evidence type="ECO:0000313" key="11">
    <source>
        <dbReference type="Proteomes" id="UP001161691"/>
    </source>
</evidence>
<proteinExistence type="inferred from homology"/>
<dbReference type="InterPro" id="IPR035906">
    <property type="entry name" value="MetI-like_sf"/>
</dbReference>
<comment type="subcellular location">
    <subcellularLocation>
        <location evidence="1 8">Cell membrane</location>
        <topology evidence="1 8">Multi-pass membrane protein</topology>
    </subcellularLocation>
</comment>
<feature type="transmembrane region" description="Helical" evidence="8">
    <location>
        <begin position="24"/>
        <end position="46"/>
    </location>
</feature>
<evidence type="ECO:0000256" key="3">
    <source>
        <dbReference type="ARBA" id="ARBA00022475"/>
    </source>
</evidence>
<evidence type="ECO:0000313" key="10">
    <source>
        <dbReference type="EMBL" id="MDI4647012.1"/>
    </source>
</evidence>